<dbReference type="InterPro" id="IPR002931">
    <property type="entry name" value="Transglutaminase-like"/>
</dbReference>
<evidence type="ECO:0000259" key="3">
    <source>
        <dbReference type="Pfam" id="PF12969"/>
    </source>
</evidence>
<evidence type="ECO:0000313" key="4">
    <source>
        <dbReference type="EMBL" id="SFC64175.1"/>
    </source>
</evidence>
<reference evidence="4 5" key="1">
    <citation type="submission" date="2016-10" db="EMBL/GenBank/DDBJ databases">
        <authorList>
            <person name="de Groot N.N."/>
        </authorList>
    </citation>
    <scope>NUCLEOTIDE SEQUENCE [LARGE SCALE GENOMIC DNA]</scope>
    <source>
        <strain evidence="4 5">DSM 22900</strain>
    </source>
</reference>
<dbReference type="Gene3D" id="2.60.40.3140">
    <property type="match status" value="1"/>
</dbReference>
<accession>A0A1I1KU80</accession>
<dbReference type="Proteomes" id="UP000199577">
    <property type="component" value="Unassembled WGS sequence"/>
</dbReference>
<dbReference type="AlphaFoldDB" id="A0A1I1KU80"/>
<evidence type="ECO:0000313" key="5">
    <source>
        <dbReference type="Proteomes" id="UP000199577"/>
    </source>
</evidence>
<feature type="transmembrane region" description="Helical" evidence="1">
    <location>
        <begin position="745"/>
        <end position="770"/>
    </location>
</feature>
<dbReference type="InterPro" id="IPR024618">
    <property type="entry name" value="DUF3857"/>
</dbReference>
<gene>
    <name evidence="4" type="ORF">SAMN05421747_11726</name>
</gene>
<keyword evidence="5" id="KW-1185">Reference proteome</keyword>
<dbReference type="PANTHER" id="PTHR33490">
    <property type="entry name" value="BLR5614 PROTEIN-RELATED"/>
    <property type="match status" value="1"/>
</dbReference>
<keyword evidence="4" id="KW-0645">Protease</keyword>
<organism evidence="4 5">
    <name type="scientific">Parapedobacter composti</name>
    <dbReference type="NCBI Taxonomy" id="623281"/>
    <lineage>
        <taxon>Bacteria</taxon>
        <taxon>Pseudomonadati</taxon>
        <taxon>Bacteroidota</taxon>
        <taxon>Sphingobacteriia</taxon>
        <taxon>Sphingobacteriales</taxon>
        <taxon>Sphingobacteriaceae</taxon>
        <taxon>Parapedobacter</taxon>
    </lineage>
</organism>
<dbReference type="SUPFAM" id="SSF54001">
    <property type="entry name" value="Cysteine proteinases"/>
    <property type="match status" value="1"/>
</dbReference>
<dbReference type="Pfam" id="PF10754">
    <property type="entry name" value="DUF2569"/>
    <property type="match status" value="1"/>
</dbReference>
<protein>
    <submittedName>
        <fullName evidence="4">Transglutaminase-like enzyme, putative cysteine protease</fullName>
    </submittedName>
</protein>
<feature type="domain" description="DUF3857" evidence="3">
    <location>
        <begin position="73"/>
        <end position="237"/>
    </location>
</feature>
<feature type="transmembrane region" description="Helical" evidence="1">
    <location>
        <begin position="704"/>
        <end position="725"/>
    </location>
</feature>
<evidence type="ECO:0000256" key="1">
    <source>
        <dbReference type="SAM" id="Phobius"/>
    </source>
</evidence>
<feature type="domain" description="Transglutaminase-like" evidence="2">
    <location>
        <begin position="288"/>
        <end position="390"/>
    </location>
</feature>
<feature type="transmembrane region" description="Helical" evidence="1">
    <location>
        <begin position="777"/>
        <end position="801"/>
    </location>
</feature>
<dbReference type="InterPro" id="IPR038765">
    <property type="entry name" value="Papain-like_cys_pep_sf"/>
</dbReference>
<dbReference type="STRING" id="623281.SAMN05421747_11726"/>
<keyword evidence="1" id="KW-0472">Membrane</keyword>
<name>A0A1I1KU80_9SPHI</name>
<keyword evidence="1" id="KW-0812">Transmembrane</keyword>
<dbReference type="Gene3D" id="3.10.620.30">
    <property type="match status" value="1"/>
</dbReference>
<dbReference type="RefSeq" id="WP_090974572.1">
    <property type="nucleotide sequence ID" value="NZ_FOLL01000017.1"/>
</dbReference>
<dbReference type="GO" id="GO:0006508">
    <property type="term" value="P:proteolysis"/>
    <property type="evidence" value="ECO:0007669"/>
    <property type="project" value="UniProtKB-KW"/>
</dbReference>
<keyword evidence="4" id="KW-0378">Hydrolase</keyword>
<dbReference type="Pfam" id="PF12969">
    <property type="entry name" value="DUF3857"/>
    <property type="match status" value="1"/>
</dbReference>
<dbReference type="OrthoDB" id="98874at2"/>
<feature type="transmembrane region" description="Helical" evidence="1">
    <location>
        <begin position="662"/>
        <end position="683"/>
    </location>
</feature>
<sequence>MRILRKINAAAQVFAMLLFLCPLLLSAQQRVYRSPHPGWIAEPALQGGRPEARKITEGYYIKLYDYQVHVEQQVAYTRIVREIVAESGVQSAAEIRVSYLPAYQRLTFHEVVIIRGGQRIDKFVVGKFQVAAVEGDAASYIYNGNHVAYLLLDDVRVGDIISYSYSISGRNPVFEGKFFDDIYLQGAAPIAQLYAAVLASPSRPLYVKTFNGAKQPVTSTANNLKRLVWEGKQIDAVRYDDYAPQWYNPFQHAQLSEFASWAEVGAWGVRVNPLANSAGGEVAARANALLQAAKGNLMDFAQAAIRFVQDEIRYTGVAIGEHSHRANPPEKVLLQRYGDCKDKSLLLAAMLRHAGIQAHLVLVNTHLGARIKDQLPSPYAFNHAVTAFEIDNRPYWIDATFSHQGGTLATLYRPEYGAGLVLKPTESDFLPLHAEGEGGVFCRETYDISAEEVALATLRVETVYTGHEADATRIQFTYGSIWDIEKNYLDYYSRFYPQIERIDSVEVIDDRGANRLTVIEQYRIPAFLVKNEATSQHEVGFYANMIGERLPSLSGRRTTPVAVNYPSDINYTIEVKSPHGWNIPRENFFLDRDGYVIGCTTSTHGDTLKRNYQFRYHKREIPAAQSGEFASDIKTITDNQLSFGFGVNLATSARMSSKGISWYALIYTLLVLAGMAYFGWRLYRRDIPPKIDMEEHFIYERIGGWLILPFIGFCLTPIAILIFIWNDRYYHPGVWNVFQGTPYNAVFKSILAFEFTGNLVILSLAVLCVVFCLRRKVVLPALAVGFYLFSFGIAFIDFVLMQTVALPSQFMLSDQSQGMRELIRAFVVAAIWIPYFLFSSRVKTTFVK</sequence>
<dbReference type="GO" id="GO:0008233">
    <property type="term" value="F:peptidase activity"/>
    <property type="evidence" value="ECO:0007669"/>
    <property type="project" value="UniProtKB-KW"/>
</dbReference>
<dbReference type="EMBL" id="FOLL01000017">
    <property type="protein sequence ID" value="SFC64175.1"/>
    <property type="molecule type" value="Genomic_DNA"/>
</dbReference>
<dbReference type="InterPro" id="IPR019690">
    <property type="entry name" value="DUF2569"/>
</dbReference>
<proteinExistence type="predicted"/>
<evidence type="ECO:0000259" key="2">
    <source>
        <dbReference type="Pfam" id="PF01841"/>
    </source>
</evidence>
<feature type="transmembrane region" description="Helical" evidence="1">
    <location>
        <begin position="821"/>
        <end position="838"/>
    </location>
</feature>
<dbReference type="Pfam" id="PF01841">
    <property type="entry name" value="Transglut_core"/>
    <property type="match status" value="1"/>
</dbReference>
<keyword evidence="1" id="KW-1133">Transmembrane helix</keyword>